<dbReference type="OrthoDB" id="5395350at2759"/>
<dbReference type="RefSeq" id="XP_040527239.1">
    <property type="nucleotide sequence ID" value="XM_040671305.2"/>
</dbReference>
<name>A0A8V0YAN0_CHICK</name>
<reference evidence="3" key="2">
    <citation type="submission" date="2025-08" db="UniProtKB">
        <authorList>
            <consortium name="Ensembl"/>
        </authorList>
    </citation>
    <scope>IDENTIFICATION</scope>
    <source>
        <strain evidence="3">broiler</strain>
    </source>
</reference>
<dbReference type="Pfam" id="PF15663">
    <property type="entry name" value="zf-CCCH_3"/>
    <property type="match status" value="1"/>
</dbReference>
<proteinExistence type="predicted"/>
<dbReference type="RefSeq" id="XP_040518234.1">
    <property type="nucleotide sequence ID" value="XM_040662300.2"/>
</dbReference>
<dbReference type="AlphaFoldDB" id="A0A8V0YAN0"/>
<feature type="domain" description="Zinc-finger CCCH" evidence="2">
    <location>
        <begin position="16"/>
        <end position="63"/>
    </location>
</feature>
<gene>
    <name evidence="3" type="primary">C12orf50</name>
</gene>
<reference evidence="3" key="3">
    <citation type="submission" date="2025-09" db="UniProtKB">
        <authorList>
            <consortium name="Ensembl"/>
        </authorList>
    </citation>
    <scope>IDENTIFICATION</scope>
    <source>
        <strain evidence="3">broiler</strain>
    </source>
</reference>
<dbReference type="Pfam" id="PF17732">
    <property type="entry name" value="DUF5571"/>
    <property type="match status" value="1"/>
</dbReference>
<evidence type="ECO:0000256" key="1">
    <source>
        <dbReference type="SAM" id="MobiDB-lite"/>
    </source>
</evidence>
<accession>A0A8V0YAN0</accession>
<keyword evidence="4" id="KW-1185">Reference proteome</keyword>
<evidence type="ECO:0000259" key="2">
    <source>
        <dbReference type="Pfam" id="PF15663"/>
    </source>
</evidence>
<organism evidence="3 4">
    <name type="scientific">Gallus gallus</name>
    <name type="common">Chicken</name>
    <dbReference type="NCBI Taxonomy" id="9031"/>
    <lineage>
        <taxon>Eukaryota</taxon>
        <taxon>Metazoa</taxon>
        <taxon>Chordata</taxon>
        <taxon>Craniata</taxon>
        <taxon>Vertebrata</taxon>
        <taxon>Euteleostomi</taxon>
        <taxon>Archelosauria</taxon>
        <taxon>Archosauria</taxon>
        <taxon>Dinosauria</taxon>
        <taxon>Saurischia</taxon>
        <taxon>Theropoda</taxon>
        <taxon>Coelurosauria</taxon>
        <taxon>Aves</taxon>
        <taxon>Neognathae</taxon>
        <taxon>Galloanserae</taxon>
        <taxon>Galliformes</taxon>
        <taxon>Phasianidae</taxon>
        <taxon>Phasianinae</taxon>
        <taxon>Gallus</taxon>
    </lineage>
</organism>
<feature type="compositionally biased region" description="Acidic residues" evidence="1">
    <location>
        <begin position="98"/>
        <end position="113"/>
    </location>
</feature>
<dbReference type="Ensembl" id="ENSGALT00010027212.1">
    <property type="protein sequence ID" value="ENSGALP00010015495.1"/>
    <property type="gene ID" value="ENSGALG00010011375.1"/>
</dbReference>
<dbReference type="GeneTree" id="ENSGT00920000149095"/>
<dbReference type="CTD" id="160419"/>
<feature type="compositionally biased region" description="Polar residues" evidence="1">
    <location>
        <begin position="286"/>
        <end position="311"/>
    </location>
</feature>
<protein>
    <submittedName>
        <fullName evidence="3">Chromosome 12 open reading frame 50</fullName>
    </submittedName>
</protein>
<feature type="region of interest" description="Disordered" evidence="1">
    <location>
        <begin position="92"/>
        <end position="123"/>
    </location>
</feature>
<dbReference type="GeneID" id="417885"/>
<dbReference type="InterPro" id="IPR041686">
    <property type="entry name" value="Znf-CCCH_3"/>
</dbReference>
<evidence type="ECO:0000313" key="3">
    <source>
        <dbReference type="Ensembl" id="ENSGALP00010015495.1"/>
    </source>
</evidence>
<dbReference type="InterPro" id="IPR040943">
    <property type="entry name" value="DUF5571"/>
</dbReference>
<dbReference type="Proteomes" id="UP000000539">
    <property type="component" value="Chromosome 1"/>
</dbReference>
<sequence>MAEGGNDRYFYSPYAQQNYSNILCFWETQPLGCVRISCVFHHSKPRNINGLFLPPSNNTVFQQEGQGGILNSAHSQESLRIQETFLRPIHPPVIVDLSQEEDDKEEDEEEDEDNKNNISDLLEKTAEDIEEERAIKEMCYKSGEYYRIQYPQEHQSTEMVSPSPSLENEQLPMETIEHDLWKGDSNTIPTKFNNMERERETSGRKVSVQCMSRTHDKSCENEGGDYFAAQRNKYVNGKRSEALPFEKPPTASKYSNIKATNSSERVRKYHFKGVKKKKWISEEQRNSPNTGTDKGIPTSHSKVRTNYQQNYQRKDDETASSIRSVRQTERNTYFNSAEPRRSTYVFYRNTRVIQEPTFNGYTDKYSSGSYNAPTWRKRNPHAKTFSKFKTTIQSQAGMEMKKKGE</sequence>
<reference evidence="3" key="1">
    <citation type="submission" date="2020-11" db="EMBL/GenBank/DDBJ databases">
        <title>Gallus gallus (Chicken) genome, bGalGal1, GRCg7b, maternal haplotype autosomes + Z &amp; W.</title>
        <authorList>
            <person name="Warren W."/>
            <person name="Formenti G."/>
            <person name="Fedrigo O."/>
            <person name="Haase B."/>
            <person name="Mountcastle J."/>
            <person name="Balacco J."/>
            <person name="Tracey A."/>
            <person name="Schneider V."/>
            <person name="Okimoto R."/>
            <person name="Cheng H."/>
            <person name="Hawken R."/>
            <person name="Howe K."/>
            <person name="Jarvis E.D."/>
        </authorList>
    </citation>
    <scope>NUCLEOTIDE SEQUENCE [LARGE SCALE GENOMIC DNA]</scope>
    <source>
        <strain evidence="3">Broiler</strain>
    </source>
</reference>
<evidence type="ECO:0000313" key="4">
    <source>
        <dbReference type="Proteomes" id="UP000000539"/>
    </source>
</evidence>
<feature type="region of interest" description="Disordered" evidence="1">
    <location>
        <begin position="277"/>
        <end position="321"/>
    </location>
</feature>
<dbReference type="OMA" id="AIRDICY"/>